<evidence type="ECO:0000256" key="3">
    <source>
        <dbReference type="ARBA" id="ARBA00009508"/>
    </source>
</evidence>
<dbReference type="AlphaFoldDB" id="A0A420J4F4"/>
<evidence type="ECO:0000256" key="15">
    <source>
        <dbReference type="ARBA" id="ARBA00032528"/>
    </source>
</evidence>
<keyword evidence="6" id="KW-0813">Transport</keyword>
<sequence>MSAFAAFIGRCLSHDCQPFLDHHINPSGPKTINPWLPYQILRNHCVESLSLNAISMNTRKTILSLYRRSLKLALDWAVHRHLWRGQALYIRSLFEANKNVTDPRMQRDLLRETEEILEKWKHPDPYFPPTAPGGSKYERNLPAPILDPPPYIVK</sequence>
<keyword evidence="13" id="KW-0472">Membrane</keyword>
<dbReference type="GO" id="GO:0005743">
    <property type="term" value="C:mitochondrial inner membrane"/>
    <property type="evidence" value="ECO:0007669"/>
    <property type="project" value="UniProtKB-SubCell"/>
</dbReference>
<dbReference type="CDD" id="cd20263">
    <property type="entry name" value="Complex1_LYR_NDUFB9_LYRM3"/>
    <property type="match status" value="1"/>
</dbReference>
<evidence type="ECO:0000256" key="4">
    <source>
        <dbReference type="ARBA" id="ARBA00011790"/>
    </source>
</evidence>
<organism evidence="17 18">
    <name type="scientific">Golovinomyces cichoracearum</name>
    <dbReference type="NCBI Taxonomy" id="62708"/>
    <lineage>
        <taxon>Eukaryota</taxon>
        <taxon>Fungi</taxon>
        <taxon>Dikarya</taxon>
        <taxon>Ascomycota</taxon>
        <taxon>Pezizomycotina</taxon>
        <taxon>Leotiomycetes</taxon>
        <taxon>Erysiphales</taxon>
        <taxon>Erysiphaceae</taxon>
        <taxon>Golovinomyces</taxon>
    </lineage>
</organism>
<keyword evidence="10" id="KW-0249">Electron transport</keyword>
<dbReference type="Pfam" id="PF05347">
    <property type="entry name" value="Complex1_LYR"/>
    <property type="match status" value="1"/>
</dbReference>
<evidence type="ECO:0000256" key="13">
    <source>
        <dbReference type="ARBA" id="ARBA00023136"/>
    </source>
</evidence>
<comment type="function">
    <text evidence="1">Accessory subunit of the mitochondrial membrane respiratory chain NADH dehydrogenase (Complex I), that is believed to be not involved in catalysis. Complex I functions in the transfer of electrons from NADH to the respiratory chain. The immediate electron acceptor for the enzyme is believed to be ubiquinone.</text>
</comment>
<evidence type="ECO:0000256" key="8">
    <source>
        <dbReference type="ARBA" id="ARBA00022660"/>
    </source>
</evidence>
<comment type="caution">
    <text evidence="17">The sequence shown here is derived from an EMBL/GenBank/DDBJ whole genome shotgun (WGS) entry which is preliminary data.</text>
</comment>
<evidence type="ECO:0000256" key="11">
    <source>
        <dbReference type="ARBA" id="ARBA00022990"/>
    </source>
</evidence>
<keyword evidence="9" id="KW-0999">Mitochondrion inner membrane</keyword>
<dbReference type="PANTHER" id="PTHR12868:SF0">
    <property type="entry name" value="NADH DEHYDROGENASE [UBIQUINONE] 1 BETA SUBCOMPLEX SUBUNIT 9"/>
    <property type="match status" value="1"/>
</dbReference>
<dbReference type="InterPro" id="IPR033034">
    <property type="entry name" value="NDUFB9"/>
</dbReference>
<dbReference type="GO" id="GO:0006120">
    <property type="term" value="P:mitochondrial electron transport, NADH to ubiquinone"/>
    <property type="evidence" value="ECO:0007669"/>
    <property type="project" value="InterPro"/>
</dbReference>
<keyword evidence="7" id="KW-0597">Phosphoprotein</keyword>
<evidence type="ECO:0000256" key="2">
    <source>
        <dbReference type="ARBA" id="ARBA00004443"/>
    </source>
</evidence>
<dbReference type="InterPro" id="IPR008011">
    <property type="entry name" value="Complex1_LYR_dom"/>
</dbReference>
<dbReference type="OrthoDB" id="13598at2759"/>
<evidence type="ECO:0000256" key="9">
    <source>
        <dbReference type="ARBA" id="ARBA00022792"/>
    </source>
</evidence>
<protein>
    <recommendedName>
        <fullName evidence="5">NADH dehydrogenase [ubiquinone] 1 beta subcomplex subunit 9</fullName>
    </recommendedName>
    <alternativeName>
        <fullName evidence="14">Complex I-B22</fullName>
    </alternativeName>
    <alternativeName>
        <fullName evidence="15">NADH-ubiquinone oxidoreductase B22 subunit</fullName>
    </alternativeName>
</protein>
<evidence type="ECO:0000256" key="5">
    <source>
        <dbReference type="ARBA" id="ARBA00018684"/>
    </source>
</evidence>
<keyword evidence="11" id="KW-0007">Acetylation</keyword>
<evidence type="ECO:0000256" key="1">
    <source>
        <dbReference type="ARBA" id="ARBA00002920"/>
    </source>
</evidence>
<keyword evidence="8" id="KW-0679">Respiratory chain</keyword>
<dbReference type="Proteomes" id="UP000285405">
    <property type="component" value="Unassembled WGS sequence"/>
</dbReference>
<evidence type="ECO:0000256" key="14">
    <source>
        <dbReference type="ARBA" id="ARBA00030192"/>
    </source>
</evidence>
<comment type="subcellular location">
    <subcellularLocation>
        <location evidence="2">Mitochondrion inner membrane</location>
        <topology evidence="2">Peripheral membrane protein</topology>
        <orientation evidence="2">Matrix side</orientation>
    </subcellularLocation>
</comment>
<evidence type="ECO:0000256" key="7">
    <source>
        <dbReference type="ARBA" id="ARBA00022553"/>
    </source>
</evidence>
<evidence type="ECO:0000313" key="18">
    <source>
        <dbReference type="Proteomes" id="UP000285405"/>
    </source>
</evidence>
<reference evidence="17 18" key="1">
    <citation type="journal article" date="2018" name="BMC Genomics">
        <title>Comparative genome analyses reveal sequence features reflecting distinct modes of host-adaptation between dicot and monocot powdery mildew.</title>
        <authorList>
            <person name="Wu Y."/>
            <person name="Ma X."/>
            <person name="Pan Z."/>
            <person name="Kale S.D."/>
            <person name="Song Y."/>
            <person name="King H."/>
            <person name="Zhang Q."/>
            <person name="Presley C."/>
            <person name="Deng X."/>
            <person name="Wei C.I."/>
            <person name="Xiao S."/>
        </authorList>
    </citation>
    <scope>NUCLEOTIDE SEQUENCE [LARGE SCALE GENOMIC DNA]</scope>
    <source>
        <strain evidence="17">UCSC1</strain>
    </source>
</reference>
<dbReference type="PANTHER" id="PTHR12868">
    <property type="entry name" value="NADH-UBIQUINONE OXIDOREDUCTASE B22 SUBUNIT"/>
    <property type="match status" value="1"/>
</dbReference>
<name>A0A420J4F4_9PEZI</name>
<comment type="similarity">
    <text evidence="3">Belongs to the complex I LYR family.</text>
</comment>
<evidence type="ECO:0000256" key="12">
    <source>
        <dbReference type="ARBA" id="ARBA00023128"/>
    </source>
</evidence>
<dbReference type="InterPro" id="IPR045292">
    <property type="entry name" value="Complex1_LYR_NDUFB9_LYRM3"/>
</dbReference>
<evidence type="ECO:0000256" key="6">
    <source>
        <dbReference type="ARBA" id="ARBA00022448"/>
    </source>
</evidence>
<evidence type="ECO:0000313" key="17">
    <source>
        <dbReference type="EMBL" id="RKF81666.1"/>
    </source>
</evidence>
<gene>
    <name evidence="17" type="ORF">GcC1_023023</name>
</gene>
<keyword evidence="12" id="KW-0496">Mitochondrion</keyword>
<proteinExistence type="inferred from homology"/>
<evidence type="ECO:0000259" key="16">
    <source>
        <dbReference type="Pfam" id="PF05347"/>
    </source>
</evidence>
<comment type="subunit">
    <text evidence="4">Mammalian complex I is composed of 45 different subunits.</text>
</comment>
<feature type="domain" description="Complex 1 LYR protein" evidence="16">
    <location>
        <begin position="61"/>
        <end position="118"/>
    </location>
</feature>
<evidence type="ECO:0000256" key="10">
    <source>
        <dbReference type="ARBA" id="ARBA00022982"/>
    </source>
</evidence>
<accession>A0A420J4F4</accession>
<dbReference type="EMBL" id="MCBR01002357">
    <property type="protein sequence ID" value="RKF81666.1"/>
    <property type="molecule type" value="Genomic_DNA"/>
</dbReference>